<dbReference type="InParanoid" id="A0A078AFQ8"/>
<name>A0A078AFQ8_STYLE</name>
<dbReference type="EMBL" id="CCKQ01009586">
    <property type="protein sequence ID" value="CDW81080.1"/>
    <property type="molecule type" value="Genomic_DNA"/>
</dbReference>
<reference evidence="2 3" key="1">
    <citation type="submission" date="2014-06" db="EMBL/GenBank/DDBJ databases">
        <authorList>
            <person name="Swart Estienne"/>
        </authorList>
    </citation>
    <scope>NUCLEOTIDE SEQUENCE [LARGE SCALE GENOMIC DNA]</scope>
    <source>
        <strain evidence="2 3">130c</strain>
    </source>
</reference>
<evidence type="ECO:0000313" key="2">
    <source>
        <dbReference type="EMBL" id="CDW81080.1"/>
    </source>
</evidence>
<organism evidence="2 3">
    <name type="scientific">Stylonychia lemnae</name>
    <name type="common">Ciliate</name>
    <dbReference type="NCBI Taxonomy" id="5949"/>
    <lineage>
        <taxon>Eukaryota</taxon>
        <taxon>Sar</taxon>
        <taxon>Alveolata</taxon>
        <taxon>Ciliophora</taxon>
        <taxon>Intramacronucleata</taxon>
        <taxon>Spirotrichea</taxon>
        <taxon>Stichotrichia</taxon>
        <taxon>Sporadotrichida</taxon>
        <taxon>Oxytrichidae</taxon>
        <taxon>Stylonychinae</taxon>
        <taxon>Stylonychia</taxon>
    </lineage>
</organism>
<keyword evidence="1" id="KW-1133">Transmembrane helix</keyword>
<feature type="transmembrane region" description="Helical" evidence="1">
    <location>
        <begin position="13"/>
        <end position="33"/>
    </location>
</feature>
<keyword evidence="1" id="KW-0472">Membrane</keyword>
<keyword evidence="1" id="KW-0812">Transmembrane</keyword>
<dbReference type="Proteomes" id="UP000039865">
    <property type="component" value="Unassembled WGS sequence"/>
</dbReference>
<accession>A0A078AFQ8</accession>
<keyword evidence="3" id="KW-1185">Reference proteome</keyword>
<protein>
    <submittedName>
        <fullName evidence="2">Uncharacterized protein</fullName>
    </submittedName>
</protein>
<dbReference type="AlphaFoldDB" id="A0A078AFQ8"/>
<evidence type="ECO:0000313" key="3">
    <source>
        <dbReference type="Proteomes" id="UP000039865"/>
    </source>
</evidence>
<evidence type="ECO:0000256" key="1">
    <source>
        <dbReference type="SAM" id="Phobius"/>
    </source>
</evidence>
<sequence length="103" mass="12655">MGQSVECKLLCHWIIYLIFFIQCFFKSLGIGLIEKIAKVFKEQFLWQMRMKISICIVKKLGWKFSAVQKQSRFFQFKISRYPQFGKWRRMKLLKTFREQKQMK</sequence>
<gene>
    <name evidence="2" type="primary">Contig10671.g11396</name>
    <name evidence="2" type="ORF">STYLEM_10088</name>
</gene>
<proteinExistence type="predicted"/>